<dbReference type="RefSeq" id="WP_115168934.1">
    <property type="nucleotide sequence ID" value="NZ_UGYW01000001.1"/>
</dbReference>
<dbReference type="GO" id="GO:0005524">
    <property type="term" value="F:ATP binding"/>
    <property type="evidence" value="ECO:0007669"/>
    <property type="project" value="UniProtKB-KW"/>
</dbReference>
<protein>
    <submittedName>
        <fullName evidence="11">Inactivated superfamily I helicase</fullName>
    </submittedName>
</protein>
<evidence type="ECO:0000256" key="7">
    <source>
        <dbReference type="ARBA" id="ARBA00022840"/>
    </source>
</evidence>
<dbReference type="InterPro" id="IPR011604">
    <property type="entry name" value="PDDEXK-like_dom_sf"/>
</dbReference>
<evidence type="ECO:0000256" key="4">
    <source>
        <dbReference type="ARBA" id="ARBA00022801"/>
    </source>
</evidence>
<reference evidence="11 12" key="1">
    <citation type="submission" date="2018-06" db="EMBL/GenBank/DDBJ databases">
        <authorList>
            <consortium name="Pathogen Informatics"/>
            <person name="Doyle S."/>
        </authorList>
    </citation>
    <scope>NUCLEOTIDE SEQUENCE [LARGE SCALE GENOMIC DNA]</scope>
    <source>
        <strain evidence="11 12">NCTC11388</strain>
    </source>
</reference>
<evidence type="ECO:0000313" key="12">
    <source>
        <dbReference type="Proteomes" id="UP000254893"/>
    </source>
</evidence>
<evidence type="ECO:0000256" key="3">
    <source>
        <dbReference type="ARBA" id="ARBA00022763"/>
    </source>
</evidence>
<dbReference type="GO" id="GO:0004386">
    <property type="term" value="F:helicase activity"/>
    <property type="evidence" value="ECO:0007669"/>
    <property type="project" value="UniProtKB-KW"/>
</dbReference>
<dbReference type="GO" id="GO:0006310">
    <property type="term" value="P:DNA recombination"/>
    <property type="evidence" value="ECO:0007669"/>
    <property type="project" value="TreeGrafter"/>
</dbReference>
<evidence type="ECO:0000256" key="5">
    <source>
        <dbReference type="ARBA" id="ARBA00022806"/>
    </source>
</evidence>
<dbReference type="InterPro" id="IPR011335">
    <property type="entry name" value="Restrct_endonuc-II-like"/>
</dbReference>
<sequence length="979" mass="113338">MKPFLKEVAEDLVAKFGDHLQDCAIIFNNKRPATYLNQYLSEIYQKPFWSPSVFTIQEFFAQSTHLNVADFYTQFFTLFNLYNELLIKESGKQIEMDKFFPVAKTILSDFGQIDMDNVEADRLFKELEDIAVINQQFDFLTEEQHQFLSRFWTSYTEGKHKRQQENFIRMWRRMPLLYRLFHDALTAKGLTTMGQIYRQLAHQTCSNPQFVNNFDKGRIILVGFNALSQTEAIVFKRWQDQGKTLFYFDTDSYYLNDPLHEAGLFLRKNIDLYGLKNELNNQRSLINELTTPTTVYKVQGQTTQAKILNQVLSEDYEQLKQDPSYGQTVIVLADESLLLPTLQTIPSDEQSIQVNLNVTMGLGYTSSSLFGLADLWLSHQVDMMSTRSVEELNVPYKTVEKFLTHPLIAVDEKKRTQVLAAFVKEQLVVIPLERLVQQKGIFQFFFQKVRDALSLTKELKCLLEYLAKRHLEQQNLRQLDAELFVKTIQELNRMHDTLAQHIQTSGNNFAPRFAAALIRKALEAISVPLSGDPLSGLQVMGLLETRNLNFDHVVILGLNDGIIPQNSVGNSFIPDSLRRAYGLPVLENQDAISAYIFYRLVQRAQKLSFVYNSLTDESNTGEPSRFLKQLEFESNFEFRYQEQHLQIKVEDQQELVIPKTADIMDRLGLYLSGKRTLSASAITTYIANPIDFFYKYVAEISEPEEVNEVVEANNLGTILHGAMEDFYNQLKAESNFISPERIAQKRKELTKLIEHNFIKEFYPENTKKIRFTGIQRVIMAIVKEYIHIILDHDERSAPFTILQMEEEMIVPFEFNDSNGRKQTIHMKGIIDRVDIGQDGVTRIVDYKTGSDELDYKSLEEAFNTDGKKLNKALVQTLFYTYVFEKAKNIRNVEPNLYVVRKMKNGGTLFQTKVEFTDDKNKVKKADQDLSGDFLAEEKERFAELLAGKLQELFDPQVPFRVSQHSENYIFSPYKSLMTT</sequence>
<dbReference type="Gene3D" id="3.40.50.300">
    <property type="entry name" value="P-loop containing nucleotide triphosphate hydrolases"/>
    <property type="match status" value="1"/>
</dbReference>
<evidence type="ECO:0000256" key="2">
    <source>
        <dbReference type="ARBA" id="ARBA00022741"/>
    </source>
</evidence>
<dbReference type="Pfam" id="PF12705">
    <property type="entry name" value="PDDEXK_1"/>
    <property type="match status" value="1"/>
</dbReference>
<dbReference type="InterPro" id="IPR038726">
    <property type="entry name" value="PDDEXK_AddAB-type"/>
</dbReference>
<evidence type="ECO:0000259" key="10">
    <source>
        <dbReference type="Pfam" id="PF12705"/>
    </source>
</evidence>
<keyword evidence="5 11" id="KW-0347">Helicase</keyword>
<organism evidence="11 12">
    <name type="scientific">Sphingobacterium spiritivorum</name>
    <name type="common">Flavobacterium spiritivorum</name>
    <dbReference type="NCBI Taxonomy" id="258"/>
    <lineage>
        <taxon>Bacteria</taxon>
        <taxon>Pseudomonadati</taxon>
        <taxon>Bacteroidota</taxon>
        <taxon>Sphingobacteriia</taxon>
        <taxon>Sphingobacteriales</taxon>
        <taxon>Sphingobacteriaceae</taxon>
        <taxon>Sphingobacterium</taxon>
    </lineage>
</organism>
<dbReference type="SUPFAM" id="SSF52540">
    <property type="entry name" value="P-loop containing nucleoside triphosphate hydrolases"/>
    <property type="match status" value="1"/>
</dbReference>
<proteinExistence type="predicted"/>
<gene>
    <name evidence="11" type="ORF">NCTC11388_00482</name>
</gene>
<dbReference type="Gene3D" id="3.90.320.10">
    <property type="match status" value="1"/>
</dbReference>
<dbReference type="PANTHER" id="PTHR30591">
    <property type="entry name" value="RECBCD ENZYME SUBUNIT RECC"/>
    <property type="match status" value="1"/>
</dbReference>
<evidence type="ECO:0000256" key="1">
    <source>
        <dbReference type="ARBA" id="ARBA00022722"/>
    </source>
</evidence>
<evidence type="ECO:0000256" key="9">
    <source>
        <dbReference type="ARBA" id="ARBA00023204"/>
    </source>
</evidence>
<dbReference type="Proteomes" id="UP000254893">
    <property type="component" value="Unassembled WGS sequence"/>
</dbReference>
<dbReference type="GO" id="GO:0004527">
    <property type="term" value="F:exonuclease activity"/>
    <property type="evidence" value="ECO:0007669"/>
    <property type="project" value="UniProtKB-KW"/>
</dbReference>
<dbReference type="AlphaFoldDB" id="A0A380BBZ3"/>
<dbReference type="SUPFAM" id="SSF52980">
    <property type="entry name" value="Restriction endonuclease-like"/>
    <property type="match status" value="1"/>
</dbReference>
<keyword evidence="8" id="KW-0238">DNA-binding</keyword>
<dbReference type="GO" id="GO:0003677">
    <property type="term" value="F:DNA binding"/>
    <property type="evidence" value="ECO:0007669"/>
    <property type="project" value="UniProtKB-KW"/>
</dbReference>
<evidence type="ECO:0000256" key="6">
    <source>
        <dbReference type="ARBA" id="ARBA00022839"/>
    </source>
</evidence>
<keyword evidence="9" id="KW-0234">DNA repair</keyword>
<dbReference type="EMBL" id="UGYW01000001">
    <property type="protein sequence ID" value="SUI97869.1"/>
    <property type="molecule type" value="Genomic_DNA"/>
</dbReference>
<dbReference type="PANTHER" id="PTHR30591:SF1">
    <property type="entry name" value="RECBCD ENZYME SUBUNIT RECC"/>
    <property type="match status" value="1"/>
</dbReference>
<evidence type="ECO:0000256" key="8">
    <source>
        <dbReference type="ARBA" id="ARBA00023125"/>
    </source>
</evidence>
<name>A0A380BBZ3_SPHSI</name>
<keyword evidence="4" id="KW-0378">Hydrolase</keyword>
<accession>A0A380BBZ3</accession>
<keyword evidence="6" id="KW-0269">Exonuclease</keyword>
<keyword evidence="1" id="KW-0540">Nuclease</keyword>
<feature type="domain" description="PD-(D/E)XK endonuclease-like" evidence="10">
    <location>
        <begin position="676"/>
        <end position="963"/>
    </location>
</feature>
<dbReference type="GO" id="GO:0006281">
    <property type="term" value="P:DNA repair"/>
    <property type="evidence" value="ECO:0007669"/>
    <property type="project" value="UniProtKB-KW"/>
</dbReference>
<keyword evidence="3" id="KW-0227">DNA damage</keyword>
<evidence type="ECO:0000313" key="11">
    <source>
        <dbReference type="EMBL" id="SUI97869.1"/>
    </source>
</evidence>
<keyword evidence="7" id="KW-0067">ATP-binding</keyword>
<keyword evidence="2" id="KW-0547">Nucleotide-binding</keyword>
<dbReference type="InterPro" id="IPR027417">
    <property type="entry name" value="P-loop_NTPase"/>
</dbReference>